<evidence type="ECO:0000256" key="4">
    <source>
        <dbReference type="ARBA" id="ARBA00023139"/>
    </source>
</evidence>
<dbReference type="PANTHER" id="PTHR43649">
    <property type="entry name" value="ARABINOSE-BINDING PROTEIN-RELATED"/>
    <property type="match status" value="1"/>
</dbReference>
<evidence type="ECO:0000256" key="1">
    <source>
        <dbReference type="ARBA" id="ARBA00022475"/>
    </source>
</evidence>
<comment type="caution">
    <text evidence="8">The sequence shown here is derived from an EMBL/GenBank/DDBJ whole genome shotgun (WGS) entry which is preliminary data.</text>
</comment>
<keyword evidence="5" id="KW-0449">Lipoprotein</keyword>
<keyword evidence="2 7" id="KW-0732">Signal</keyword>
<keyword evidence="4" id="KW-0564">Palmitate</keyword>
<feature type="signal peptide" evidence="7">
    <location>
        <begin position="1"/>
        <end position="22"/>
    </location>
</feature>
<evidence type="ECO:0000256" key="2">
    <source>
        <dbReference type="ARBA" id="ARBA00022729"/>
    </source>
</evidence>
<keyword evidence="9" id="KW-1185">Reference proteome</keyword>
<dbReference type="RefSeq" id="WP_133231587.1">
    <property type="nucleotide sequence ID" value="NZ_SMRT01000010.1"/>
</dbReference>
<dbReference type="Proteomes" id="UP000295636">
    <property type="component" value="Unassembled WGS sequence"/>
</dbReference>
<sequence length="445" mass="48610">MKWRNSTIVLMVGLTAMMTACSATQEAAPKSTSPSGSQTAAGNEPTGELSFWGGAHLVSAAQAVMEDYASKHPDLKVSYQKFPYAEYPTKMKLQLSTNQGEPDIMIIHDFLGQQFIKSGWLMDLTGSFDTKDLLPGSLDAVTKDGKFYGIPNQANLGAFLYRKDIFDKLGLQAPKTMDEYLNAAQKLKENGYFMGVLDPSEARNPFYRTLLQMGGTLFDPQGNVILNEPKGKGVEALNLVKKMVDGGYFAPVKDLSQEFWTQVNAGKIAGLLTVTSDAANYAGSLDPQGKGGMGKWSYAQPPKLAADGPVSFYHNSEYYVINKNTKNPEGAKALIKYLAMSDEAGKAFSEIDKPGLVVRMANNYIPSLKKLTQDSVPWKAFGDQKLISEEAKVLVETAPKLAYTDERSPEADRIMNVELAKFFKGGVSAEATIKSISDQVKNIKH</sequence>
<gene>
    <name evidence="8" type="ORF">E1757_20630</name>
</gene>
<dbReference type="Gene3D" id="3.40.190.10">
    <property type="entry name" value="Periplasmic binding protein-like II"/>
    <property type="match status" value="1"/>
</dbReference>
<dbReference type="AlphaFoldDB" id="A0A4R5KKX2"/>
<feature type="chain" id="PRO_5039400647" evidence="7">
    <location>
        <begin position="23"/>
        <end position="445"/>
    </location>
</feature>
<keyword evidence="3" id="KW-0472">Membrane</keyword>
<proteinExistence type="predicted"/>
<evidence type="ECO:0000256" key="5">
    <source>
        <dbReference type="ARBA" id="ARBA00023288"/>
    </source>
</evidence>
<dbReference type="InterPro" id="IPR050490">
    <property type="entry name" value="Bact_solute-bd_prot1"/>
</dbReference>
<feature type="compositionally biased region" description="Polar residues" evidence="6">
    <location>
        <begin position="25"/>
        <end position="41"/>
    </location>
</feature>
<evidence type="ECO:0000313" key="8">
    <source>
        <dbReference type="EMBL" id="TDF95505.1"/>
    </source>
</evidence>
<protein>
    <submittedName>
        <fullName evidence="8">Sugar ABC transporter substrate-binding protein</fullName>
    </submittedName>
</protein>
<keyword evidence="1" id="KW-1003">Cell membrane</keyword>
<dbReference type="OrthoDB" id="9787283at2"/>
<dbReference type="PANTHER" id="PTHR43649:SF33">
    <property type="entry name" value="POLYGALACTURONAN_RHAMNOGALACTURONAN-BINDING PROTEIN YTCQ"/>
    <property type="match status" value="1"/>
</dbReference>
<dbReference type="InterPro" id="IPR006059">
    <property type="entry name" value="SBP"/>
</dbReference>
<dbReference type="CDD" id="cd13585">
    <property type="entry name" value="PBP2_TMBP_like"/>
    <property type="match status" value="1"/>
</dbReference>
<organism evidence="8 9">
    <name type="scientific">Paenibacillus piri</name>
    <dbReference type="NCBI Taxonomy" id="2547395"/>
    <lineage>
        <taxon>Bacteria</taxon>
        <taxon>Bacillati</taxon>
        <taxon>Bacillota</taxon>
        <taxon>Bacilli</taxon>
        <taxon>Bacillales</taxon>
        <taxon>Paenibacillaceae</taxon>
        <taxon>Paenibacillus</taxon>
    </lineage>
</organism>
<evidence type="ECO:0000256" key="3">
    <source>
        <dbReference type="ARBA" id="ARBA00023136"/>
    </source>
</evidence>
<reference evidence="8 9" key="1">
    <citation type="submission" date="2019-03" db="EMBL/GenBank/DDBJ databases">
        <title>This is whole genome sequence of Paenibacillus sp MS74 strain.</title>
        <authorList>
            <person name="Trinh H.N."/>
        </authorList>
    </citation>
    <scope>NUCLEOTIDE SEQUENCE [LARGE SCALE GENOMIC DNA]</scope>
    <source>
        <strain evidence="8 9">MS74</strain>
    </source>
</reference>
<accession>A0A4R5KKX2</accession>
<dbReference type="EMBL" id="SMRT01000010">
    <property type="protein sequence ID" value="TDF95505.1"/>
    <property type="molecule type" value="Genomic_DNA"/>
</dbReference>
<dbReference type="PROSITE" id="PS51257">
    <property type="entry name" value="PROKAR_LIPOPROTEIN"/>
    <property type="match status" value="1"/>
</dbReference>
<evidence type="ECO:0000256" key="6">
    <source>
        <dbReference type="SAM" id="MobiDB-lite"/>
    </source>
</evidence>
<evidence type="ECO:0000313" key="9">
    <source>
        <dbReference type="Proteomes" id="UP000295636"/>
    </source>
</evidence>
<name>A0A4R5KKX2_9BACL</name>
<dbReference type="SUPFAM" id="SSF53850">
    <property type="entry name" value="Periplasmic binding protein-like II"/>
    <property type="match status" value="1"/>
</dbReference>
<evidence type="ECO:0000256" key="7">
    <source>
        <dbReference type="SAM" id="SignalP"/>
    </source>
</evidence>
<feature type="region of interest" description="Disordered" evidence="6">
    <location>
        <begin position="25"/>
        <end position="45"/>
    </location>
</feature>
<dbReference type="Pfam" id="PF01547">
    <property type="entry name" value="SBP_bac_1"/>
    <property type="match status" value="1"/>
</dbReference>